<dbReference type="SUPFAM" id="SSF52540">
    <property type="entry name" value="P-loop containing nucleoside triphosphate hydrolases"/>
    <property type="match status" value="1"/>
</dbReference>
<sequence>MFSLKNFRENNLKMTQDDFAKMVGTRQDVVSRWEKNPEQISLDNLRIIAEKCGITIDQLVKFKKNVPTPLNVKNTWRIPAFTKNAIIDYIDHYLLKTNNSLEDNSIISDLQKRVKNISKPKIAIIGRSDVGKSALINALIGTEKMPTSWTPTTSIVVYITNISDRPKYIEEDVWIFKDSVGKEKGWDYQRLEDEEYCRTWKLASGSADILYSYGTRQGECFDKNEAGSAVVFVESSLLDVCEIIDLPGFGTGDRIDDDLMTLKVKRMADILVYMSISNGFMRSEDIEYIKESIQNLTILENDHDNIKPLSNLFIVASQAHIVNAGNKQTLNKIMDEGCERLVRTMPNDFWKRRSLITKHEYTKSDIRKRFFTYTTDIDDLRQNFNQDLCSIVESLPLIINEQMKTDISSFAESASDNLKNKIKGFVQLTNEREKYIQLLAKIKENEPKRTYDNQNRRKDLQDNISILKRESITKFQDKYKEIINIEHIVSVIEQCDFKNKKDDRQALGSYLNSQLQTVLQDTIESNTKIFNNKINEYIAAYKKSVAYSEIPGISVNMPPFDVTRAFASGLAGLATFGALTFWASTFGNLGAYILVTKGVSVLSALGISIGGGTATATAAIASIGGPIVLGISLAVIVGISVFAFFSGGWKKSIAKKIVAEYVKNNVLDKYCTVISNYWQDTEIAFNASADKLEVDWGKYIDNLSELINNYDIEDIKHKLEVARSLKSFFDHIPL</sequence>
<dbReference type="InterPro" id="IPR027417">
    <property type="entry name" value="P-loop_NTPase"/>
</dbReference>
<dbReference type="Proteomes" id="UP000199309">
    <property type="component" value="Unassembled WGS sequence"/>
</dbReference>
<dbReference type="EMBL" id="FNHQ01000009">
    <property type="protein sequence ID" value="SDM56413.1"/>
    <property type="molecule type" value="Genomic_DNA"/>
</dbReference>
<feature type="transmembrane region" description="Helical" evidence="1">
    <location>
        <begin position="599"/>
        <end position="621"/>
    </location>
</feature>
<dbReference type="Gene3D" id="3.40.50.300">
    <property type="entry name" value="P-loop containing nucleotide triphosphate hydrolases"/>
    <property type="match status" value="1"/>
</dbReference>
<dbReference type="AlphaFoldDB" id="A0A1G9U9A9"/>
<evidence type="ECO:0000259" key="2">
    <source>
        <dbReference type="PROSITE" id="PS50943"/>
    </source>
</evidence>
<dbReference type="RefSeq" id="WP_176762885.1">
    <property type="nucleotide sequence ID" value="NZ_FNHQ01000009.1"/>
</dbReference>
<keyword evidence="1" id="KW-1133">Transmembrane helix</keyword>
<dbReference type="GO" id="GO:0003677">
    <property type="term" value="F:DNA binding"/>
    <property type="evidence" value="ECO:0007669"/>
    <property type="project" value="InterPro"/>
</dbReference>
<dbReference type="STRING" id="349095.SAMN05660299_01115"/>
<dbReference type="InterPro" id="IPR010982">
    <property type="entry name" value="Lambda_DNA-bd_dom_sf"/>
</dbReference>
<feature type="transmembrane region" description="Helical" evidence="1">
    <location>
        <begin position="627"/>
        <end position="646"/>
    </location>
</feature>
<dbReference type="Pfam" id="PF01381">
    <property type="entry name" value="HTH_3"/>
    <property type="match status" value="1"/>
</dbReference>
<accession>A0A1G9U9A9</accession>
<dbReference type="InterPro" id="IPR045063">
    <property type="entry name" value="Dynamin_N"/>
</dbReference>
<dbReference type="Pfam" id="PF00350">
    <property type="entry name" value="Dynamin_N"/>
    <property type="match status" value="1"/>
</dbReference>
<protein>
    <submittedName>
        <fullName evidence="3">Helix-turn-helix</fullName>
    </submittedName>
</protein>
<keyword evidence="1" id="KW-0472">Membrane</keyword>
<dbReference type="PROSITE" id="PS50943">
    <property type="entry name" value="HTH_CROC1"/>
    <property type="match status" value="1"/>
</dbReference>
<dbReference type="InterPro" id="IPR001387">
    <property type="entry name" value="Cro/C1-type_HTH"/>
</dbReference>
<gene>
    <name evidence="3" type="ORF">SAMN05660299_01115</name>
</gene>
<organism evidence="3 4">
    <name type="scientific">Megasphaera paucivorans</name>
    <dbReference type="NCBI Taxonomy" id="349095"/>
    <lineage>
        <taxon>Bacteria</taxon>
        <taxon>Bacillati</taxon>
        <taxon>Bacillota</taxon>
        <taxon>Negativicutes</taxon>
        <taxon>Veillonellales</taxon>
        <taxon>Veillonellaceae</taxon>
        <taxon>Megasphaera</taxon>
    </lineage>
</organism>
<evidence type="ECO:0000313" key="4">
    <source>
        <dbReference type="Proteomes" id="UP000199309"/>
    </source>
</evidence>
<feature type="domain" description="HTH cro/C1-type" evidence="2">
    <location>
        <begin position="4"/>
        <end position="59"/>
    </location>
</feature>
<dbReference type="CDD" id="cd00093">
    <property type="entry name" value="HTH_XRE"/>
    <property type="match status" value="1"/>
</dbReference>
<dbReference type="SMART" id="SM00530">
    <property type="entry name" value="HTH_XRE"/>
    <property type="match status" value="1"/>
</dbReference>
<dbReference type="SUPFAM" id="SSF47413">
    <property type="entry name" value="lambda repressor-like DNA-binding domains"/>
    <property type="match status" value="1"/>
</dbReference>
<name>A0A1G9U9A9_9FIRM</name>
<proteinExistence type="predicted"/>
<evidence type="ECO:0000313" key="3">
    <source>
        <dbReference type="EMBL" id="SDM56413.1"/>
    </source>
</evidence>
<evidence type="ECO:0000256" key="1">
    <source>
        <dbReference type="SAM" id="Phobius"/>
    </source>
</evidence>
<reference evidence="3 4" key="1">
    <citation type="submission" date="2016-10" db="EMBL/GenBank/DDBJ databases">
        <authorList>
            <person name="de Groot N.N."/>
        </authorList>
    </citation>
    <scope>NUCLEOTIDE SEQUENCE [LARGE SCALE GENOMIC DNA]</scope>
    <source>
        <strain evidence="3 4">DSM 16981</strain>
    </source>
</reference>
<keyword evidence="1" id="KW-0812">Transmembrane</keyword>
<dbReference type="Gene3D" id="1.10.260.40">
    <property type="entry name" value="lambda repressor-like DNA-binding domains"/>
    <property type="match status" value="1"/>
</dbReference>
<feature type="transmembrane region" description="Helical" evidence="1">
    <location>
        <begin position="565"/>
        <end position="587"/>
    </location>
</feature>
<keyword evidence="4" id="KW-1185">Reference proteome</keyword>